<organism evidence="2 3">
    <name type="scientific">Hohenbuehelia grisea</name>
    <dbReference type="NCBI Taxonomy" id="104357"/>
    <lineage>
        <taxon>Eukaryota</taxon>
        <taxon>Fungi</taxon>
        <taxon>Dikarya</taxon>
        <taxon>Basidiomycota</taxon>
        <taxon>Agaricomycotina</taxon>
        <taxon>Agaricomycetes</taxon>
        <taxon>Agaricomycetidae</taxon>
        <taxon>Agaricales</taxon>
        <taxon>Pleurotineae</taxon>
        <taxon>Pleurotaceae</taxon>
        <taxon>Hohenbuehelia</taxon>
    </lineage>
</organism>
<sequence>MLPPNRRPRSHMRSSSMTATFPTYDEQAFEDYHQASTSTAKAASRIVSSVKRSLGTSVQRKQRDTTQSQSASASPSREDFRFHDPAATPSSSPPTLDQIAMGLHLSRTPHLRTVNVGGKARSQFNFSPYAAYAPSAPTPSVAGSRSSSAARRPRRFSTQQDRANIPIAAIPLLPRSSTAPQSVPKIALGKPKPPRPRPVSLPPSPIRSSLKKTPTQSSEESSIPTSPGLSMGSTASASTESSINSVFAPSKSRSLLTVSFKTRMAKLLGGLKGSDTSDSASLLPADGASLSSRRNSSDGHPAKKAVRFIADSEEVTAVP</sequence>
<feature type="region of interest" description="Disordered" evidence="1">
    <location>
        <begin position="270"/>
        <end position="305"/>
    </location>
</feature>
<feature type="region of interest" description="Disordered" evidence="1">
    <location>
        <begin position="134"/>
        <end position="246"/>
    </location>
</feature>
<protein>
    <submittedName>
        <fullName evidence="2">Uncharacterized protein</fullName>
    </submittedName>
</protein>
<evidence type="ECO:0000256" key="1">
    <source>
        <dbReference type="SAM" id="MobiDB-lite"/>
    </source>
</evidence>
<feature type="compositionally biased region" description="Polar residues" evidence="1">
    <location>
        <begin position="213"/>
        <end position="246"/>
    </location>
</feature>
<feature type="compositionally biased region" description="Basic residues" evidence="1">
    <location>
        <begin position="1"/>
        <end position="12"/>
    </location>
</feature>
<gene>
    <name evidence="2" type="ORF">HGRIS_004999</name>
</gene>
<keyword evidence="3" id="KW-1185">Reference proteome</keyword>
<dbReference type="Proteomes" id="UP001556367">
    <property type="component" value="Unassembled WGS sequence"/>
</dbReference>
<evidence type="ECO:0000313" key="3">
    <source>
        <dbReference type="Proteomes" id="UP001556367"/>
    </source>
</evidence>
<evidence type="ECO:0000313" key="2">
    <source>
        <dbReference type="EMBL" id="KAL0953819.1"/>
    </source>
</evidence>
<feature type="compositionally biased region" description="Low complexity" evidence="1">
    <location>
        <begin position="65"/>
        <end position="74"/>
    </location>
</feature>
<feature type="region of interest" description="Disordered" evidence="1">
    <location>
        <begin position="1"/>
        <end position="21"/>
    </location>
</feature>
<dbReference type="EMBL" id="JASNQZ010000008">
    <property type="protein sequence ID" value="KAL0953819.1"/>
    <property type="molecule type" value="Genomic_DNA"/>
</dbReference>
<feature type="compositionally biased region" description="Low complexity" evidence="1">
    <location>
        <begin position="134"/>
        <end position="150"/>
    </location>
</feature>
<accession>A0ABR3JDP3</accession>
<feature type="compositionally biased region" description="Polar residues" evidence="1">
    <location>
        <begin position="48"/>
        <end position="59"/>
    </location>
</feature>
<name>A0ABR3JDP3_9AGAR</name>
<proteinExistence type="predicted"/>
<comment type="caution">
    <text evidence="2">The sequence shown here is derived from an EMBL/GenBank/DDBJ whole genome shotgun (WGS) entry which is preliminary data.</text>
</comment>
<feature type="region of interest" description="Disordered" evidence="1">
    <location>
        <begin position="48"/>
        <end position="97"/>
    </location>
</feature>
<reference evidence="3" key="1">
    <citation type="submission" date="2024-06" db="EMBL/GenBank/DDBJ databases">
        <title>Multi-omics analyses provide insights into the biosynthesis of the anticancer antibiotic pleurotin in Hohenbuehelia grisea.</title>
        <authorList>
            <person name="Weaver J.A."/>
            <person name="Alberti F."/>
        </authorList>
    </citation>
    <scope>NUCLEOTIDE SEQUENCE [LARGE SCALE GENOMIC DNA]</scope>
    <source>
        <strain evidence="3">T-177</strain>
    </source>
</reference>
<feature type="compositionally biased region" description="Pro residues" evidence="1">
    <location>
        <begin position="196"/>
        <end position="205"/>
    </location>
</feature>
<feature type="compositionally biased region" description="Low complexity" evidence="1">
    <location>
        <begin position="85"/>
        <end position="95"/>
    </location>
</feature>